<organism evidence="1 2">
    <name type="scientific">Dactylosporangium salmoneum</name>
    <dbReference type="NCBI Taxonomy" id="53361"/>
    <lineage>
        <taxon>Bacteria</taxon>
        <taxon>Bacillati</taxon>
        <taxon>Actinomycetota</taxon>
        <taxon>Actinomycetes</taxon>
        <taxon>Micromonosporales</taxon>
        <taxon>Micromonosporaceae</taxon>
        <taxon>Dactylosporangium</taxon>
    </lineage>
</organism>
<evidence type="ECO:0000313" key="2">
    <source>
        <dbReference type="Proteomes" id="UP001501444"/>
    </source>
</evidence>
<gene>
    <name evidence="1" type="ORF">GCM10010170_044950</name>
</gene>
<evidence type="ECO:0000313" key="1">
    <source>
        <dbReference type="EMBL" id="GAA2353547.1"/>
    </source>
</evidence>
<dbReference type="Proteomes" id="UP001501444">
    <property type="component" value="Unassembled WGS sequence"/>
</dbReference>
<keyword evidence="2" id="KW-1185">Reference proteome</keyword>
<sequence>MQGVWVSELLDDVVAAAGLTVFGAAPVGDRALLPASPALPGPDLSDRIEALRSRGLDRVALLATGAPAAAARAIATTLGLSLLTPRQALSAESLTRTALVLAGEPDPEIDAYLRMFGAFLGDELTRHLVVVAAPGSPWAALGAETFLTFAPPHSALSPYSLVAPGLAGADIAALLDQARALLAPPLAAARTHPIGFGSYNAVPSPRQPEAPEFPPGLALGVAIGEAARNGRNKLAVSPDGSGIDGLGEWLEWLFAAVAPHVVPVVLENPSSWGHEGPDVLSVTIGGMLGRNQVRSLTPDLSVNGPLGAQLLAWEQAALVAGALGPGPALVEGAIEVYGETRATTVIGAIDKLMRRVPEGGYVAVAAHLDREADAAAAGVRDALAGRVARAVTFGWGNRPPLPGLGALIQITAATGDDVPVPGRPYTFGRLLAAQAAAEGRGPRLRLHLTDRTTGIDQLLAALGG</sequence>
<dbReference type="GO" id="GO:0016853">
    <property type="term" value="F:isomerase activity"/>
    <property type="evidence" value="ECO:0007669"/>
    <property type="project" value="UniProtKB-KW"/>
</dbReference>
<keyword evidence="1" id="KW-0413">Isomerase</keyword>
<accession>A0ABN3GLQ5</accession>
<proteinExistence type="predicted"/>
<protein>
    <submittedName>
        <fullName evidence="1">Glucose-6-phosphate isomerase</fullName>
    </submittedName>
</protein>
<comment type="caution">
    <text evidence="1">The sequence shown here is derived from an EMBL/GenBank/DDBJ whole genome shotgun (WGS) entry which is preliminary data.</text>
</comment>
<dbReference type="RefSeq" id="WP_344614419.1">
    <property type="nucleotide sequence ID" value="NZ_BAAARV010000033.1"/>
</dbReference>
<name>A0ABN3GLQ5_9ACTN</name>
<dbReference type="EMBL" id="BAAARV010000033">
    <property type="protein sequence ID" value="GAA2353547.1"/>
    <property type="molecule type" value="Genomic_DNA"/>
</dbReference>
<reference evidence="1 2" key="1">
    <citation type="journal article" date="2019" name="Int. J. Syst. Evol. Microbiol.">
        <title>The Global Catalogue of Microorganisms (GCM) 10K type strain sequencing project: providing services to taxonomists for standard genome sequencing and annotation.</title>
        <authorList>
            <consortium name="The Broad Institute Genomics Platform"/>
            <consortium name="The Broad Institute Genome Sequencing Center for Infectious Disease"/>
            <person name="Wu L."/>
            <person name="Ma J."/>
        </authorList>
    </citation>
    <scope>NUCLEOTIDE SEQUENCE [LARGE SCALE GENOMIC DNA]</scope>
    <source>
        <strain evidence="1 2">JCM 3272</strain>
    </source>
</reference>